<proteinExistence type="predicted"/>
<dbReference type="AlphaFoldDB" id="A0A1B6C059"/>
<gene>
    <name evidence="1" type="ORF">g.3879</name>
</gene>
<reference evidence="1" key="1">
    <citation type="submission" date="2015-12" db="EMBL/GenBank/DDBJ databases">
        <title>De novo transcriptome assembly of four potential Pierce s Disease insect vectors from Arizona vineyards.</title>
        <authorList>
            <person name="Tassone E.E."/>
        </authorList>
    </citation>
    <scope>NUCLEOTIDE SEQUENCE</scope>
</reference>
<organism evidence="1">
    <name type="scientific">Clastoptera arizonana</name>
    <name type="common">Arizona spittle bug</name>
    <dbReference type="NCBI Taxonomy" id="38151"/>
    <lineage>
        <taxon>Eukaryota</taxon>
        <taxon>Metazoa</taxon>
        <taxon>Ecdysozoa</taxon>
        <taxon>Arthropoda</taxon>
        <taxon>Hexapoda</taxon>
        <taxon>Insecta</taxon>
        <taxon>Pterygota</taxon>
        <taxon>Neoptera</taxon>
        <taxon>Paraneoptera</taxon>
        <taxon>Hemiptera</taxon>
        <taxon>Auchenorrhyncha</taxon>
        <taxon>Cercopoidea</taxon>
        <taxon>Clastopteridae</taxon>
        <taxon>Clastoptera</taxon>
    </lineage>
</organism>
<dbReference type="EMBL" id="GEDC01030683">
    <property type="protein sequence ID" value="JAS06615.1"/>
    <property type="molecule type" value="Transcribed_RNA"/>
</dbReference>
<protein>
    <submittedName>
        <fullName evidence="1">Uncharacterized protein</fullName>
    </submittedName>
</protein>
<sequence>MAEENSYFTAQEPNDDDIFKGFDFSDSTEFFKTLPINFENEFDVIVKNKRALLKEGKRKRSKAGIKKKNCKKILYKQSLTEKKIGFLTAKSKEILWSHFNDFIIQQKKPSVSKMKGFASKEPSLQGRSIRLIQSFFVDCEKCQHMINWQEQVLILELFENEIKSQIIPSKEDICSRSAENPKLLAISWETIRDIICVMHGKFPKTKEELNKEKFPLNNLEDDGIKGFPKTNNGLIEEEFQFENNNLEVDEIKEFQGVKEELNDEEFDSSNYLDETIDIEEFQIKKEEPNDEEFESRNNHLLAEEFKELKEELDVKELNDEQFKLKKNNFEDDEDVGPSPCYYYLEHVAYDDYYNSQQTE</sequence>
<evidence type="ECO:0000313" key="1">
    <source>
        <dbReference type="EMBL" id="JAS06615.1"/>
    </source>
</evidence>
<name>A0A1B6C059_9HEMI</name>
<accession>A0A1B6C059</accession>